<name>A0ABC9HGP2_FASHE</name>
<reference evidence="1 2" key="1">
    <citation type="submission" date="2024-08" db="EMBL/GenBank/DDBJ databases">
        <authorList>
            <person name="Paterson S."/>
        </authorList>
    </citation>
    <scope>NUCLEOTIDE SEQUENCE [LARGE SCALE GENOMIC DNA]</scope>
</reference>
<dbReference type="Proteomes" id="UP001189180">
    <property type="component" value="Unassembled WGS sequence"/>
</dbReference>
<proteinExistence type="predicted"/>
<sequence length="69" mass="8022">MSWLLATDHRVHQYWSIRGGPRKMPHCQTWPVPVSATQLATTPLSPQHIPAYAKKWQGRKTTRSRRETT</sequence>
<organism evidence="1 2">
    <name type="scientific">Fasciola hepatica</name>
    <name type="common">Liver fluke</name>
    <dbReference type="NCBI Taxonomy" id="6192"/>
    <lineage>
        <taxon>Eukaryota</taxon>
        <taxon>Metazoa</taxon>
        <taxon>Spiralia</taxon>
        <taxon>Lophotrochozoa</taxon>
        <taxon>Platyhelminthes</taxon>
        <taxon>Trematoda</taxon>
        <taxon>Digenea</taxon>
        <taxon>Plagiorchiida</taxon>
        <taxon>Echinostomata</taxon>
        <taxon>Echinostomatoidea</taxon>
        <taxon>Fasciolidae</taxon>
        <taxon>Fasciola</taxon>
    </lineage>
</organism>
<protein>
    <submittedName>
        <fullName evidence="1">Uncharacterized protein</fullName>
    </submittedName>
</protein>
<accession>A0ABC9HGP2</accession>
<evidence type="ECO:0000313" key="1">
    <source>
        <dbReference type="EMBL" id="CAM0512306.1"/>
    </source>
</evidence>
<dbReference type="EMBL" id="CANUEZ050000210">
    <property type="protein sequence ID" value="CAM0512306.1"/>
    <property type="molecule type" value="Genomic_DNA"/>
</dbReference>
<evidence type="ECO:0000313" key="2">
    <source>
        <dbReference type="Proteomes" id="UP001189180"/>
    </source>
</evidence>
<gene>
    <name evidence="1" type="ORF">FHB240107_LOCUS8456</name>
</gene>
<comment type="caution">
    <text evidence="1">The sequence shown here is derived from an EMBL/GenBank/DDBJ whole genome shotgun (WGS) entry which is preliminary data.</text>
</comment>
<keyword evidence="2" id="KW-1185">Reference proteome</keyword>
<dbReference type="AlphaFoldDB" id="A0ABC9HGP2"/>